<evidence type="ECO:0000313" key="3">
    <source>
        <dbReference type="Proteomes" id="UP000663853"/>
    </source>
</evidence>
<name>A0A8H3H8I6_9AGAM</name>
<dbReference type="EMBL" id="CAJMXA010003290">
    <property type="protein sequence ID" value="CAE6493111.1"/>
    <property type="molecule type" value="Genomic_DNA"/>
</dbReference>
<organism evidence="2 3">
    <name type="scientific">Rhizoctonia solani</name>
    <dbReference type="NCBI Taxonomy" id="456999"/>
    <lineage>
        <taxon>Eukaryota</taxon>
        <taxon>Fungi</taxon>
        <taxon>Dikarya</taxon>
        <taxon>Basidiomycota</taxon>
        <taxon>Agaricomycotina</taxon>
        <taxon>Agaricomycetes</taxon>
        <taxon>Cantharellales</taxon>
        <taxon>Ceratobasidiaceae</taxon>
        <taxon>Rhizoctonia</taxon>
    </lineage>
</organism>
<proteinExistence type="predicted"/>
<evidence type="ECO:0000256" key="1">
    <source>
        <dbReference type="SAM" id="MobiDB-lite"/>
    </source>
</evidence>
<accession>A0A8H3H8I6</accession>
<reference evidence="2" key="1">
    <citation type="submission" date="2021-01" db="EMBL/GenBank/DDBJ databases">
        <authorList>
            <person name="Kaushik A."/>
        </authorList>
    </citation>
    <scope>NUCLEOTIDE SEQUENCE</scope>
    <source>
        <strain evidence="2">AG6-10EEA</strain>
    </source>
</reference>
<dbReference type="AlphaFoldDB" id="A0A8H3H8I6"/>
<gene>
    <name evidence="2" type="ORF">RDB_LOCUS103614</name>
</gene>
<feature type="region of interest" description="Disordered" evidence="1">
    <location>
        <begin position="147"/>
        <end position="173"/>
    </location>
</feature>
<protein>
    <submittedName>
        <fullName evidence="2">Uncharacterized protein</fullName>
    </submittedName>
</protein>
<sequence>SAENPIGLANVRGRSEDATGPSAASPWNVDGISVEKNSQLLFNLCDFRLISLAQIHEYVQRVIRSHKIAIGTRLGDAVSGVRLLNELFSDNSPAPWKSEGVSFAGWTDAHTSSNETQIGPSVDGAIQGEGPHIVTEVDEAVIKPRSFSTLGNDDSNPALHPLSDHVSSSEVAHLEQSPVQEMVSLTGNNFGKPPQTPVLSRSVSPVNAPSGEKQVPVVVTTGIEQNPSKAYACISRLRIYHMLIFF</sequence>
<feature type="region of interest" description="Disordered" evidence="1">
    <location>
        <begin position="1"/>
        <end position="25"/>
    </location>
</feature>
<feature type="non-terminal residue" evidence="2">
    <location>
        <position position="1"/>
    </location>
</feature>
<comment type="caution">
    <text evidence="2">The sequence shown here is derived from an EMBL/GenBank/DDBJ whole genome shotgun (WGS) entry which is preliminary data.</text>
</comment>
<evidence type="ECO:0000313" key="2">
    <source>
        <dbReference type="EMBL" id="CAE6493111.1"/>
    </source>
</evidence>
<dbReference type="Proteomes" id="UP000663853">
    <property type="component" value="Unassembled WGS sequence"/>
</dbReference>